<accession>A0A2W7C1F0</accession>
<dbReference type="RefSeq" id="WP_111545787.1">
    <property type="nucleotide sequence ID" value="NZ_MZXV01000040.1"/>
</dbReference>
<dbReference type="Proteomes" id="UP000248616">
    <property type="component" value="Unassembled WGS sequence"/>
</dbReference>
<name>A0A2W7C1F0_9HYPH</name>
<proteinExistence type="predicted"/>
<organism evidence="1 2">
    <name type="scientific">Mesorhizobium kowhaii</name>
    <dbReference type="NCBI Taxonomy" id="1300272"/>
    <lineage>
        <taxon>Bacteria</taxon>
        <taxon>Pseudomonadati</taxon>
        <taxon>Pseudomonadota</taxon>
        <taxon>Alphaproteobacteria</taxon>
        <taxon>Hyphomicrobiales</taxon>
        <taxon>Phyllobacteriaceae</taxon>
        <taxon>Mesorhizobium</taxon>
    </lineage>
</organism>
<dbReference type="EMBL" id="MZXV01000040">
    <property type="protein sequence ID" value="PZV36882.1"/>
    <property type="molecule type" value="Genomic_DNA"/>
</dbReference>
<reference evidence="2" key="1">
    <citation type="submission" date="2017-03" db="EMBL/GenBank/DDBJ databases">
        <authorList>
            <person name="Safronova V.I."/>
            <person name="Sazanova A.L."/>
            <person name="Chirak E.R."/>
        </authorList>
    </citation>
    <scope>NUCLEOTIDE SEQUENCE [LARGE SCALE GENOMIC DNA]</scope>
    <source>
        <strain evidence="2">Ach-343</strain>
    </source>
</reference>
<protein>
    <submittedName>
        <fullName evidence="1">Uncharacterized protein</fullName>
    </submittedName>
</protein>
<dbReference type="AlphaFoldDB" id="A0A2W7C1F0"/>
<evidence type="ECO:0000313" key="2">
    <source>
        <dbReference type="Proteomes" id="UP000248616"/>
    </source>
</evidence>
<keyword evidence="2" id="KW-1185">Reference proteome</keyword>
<comment type="caution">
    <text evidence="1">The sequence shown here is derived from an EMBL/GenBank/DDBJ whole genome shotgun (WGS) entry which is preliminary data.</text>
</comment>
<evidence type="ECO:0000313" key="1">
    <source>
        <dbReference type="EMBL" id="PZV36882.1"/>
    </source>
</evidence>
<gene>
    <name evidence="1" type="ORF">B5V02_19465</name>
</gene>
<sequence>MANGWNLLTSPAALARKVREIRNDELDENEYGVQATFWTHELDPLVLGVEVEEEVVADAVVNVDIVRVPTKLFLGEGTRWHPTGETYQVMIEEEMMLVPCGRQIPNLVTAEVAAAAVVANPGVMIGAKHEVDDGPEVINRVHKRSMPGENVTQAELEMARAEAKAMKARQQELDRGPVVAAVGTARSMREWPMFGRGW</sequence>